<evidence type="ECO:0000313" key="1">
    <source>
        <dbReference type="EMBL" id="GBM64777.1"/>
    </source>
</evidence>
<keyword evidence="2" id="KW-1185">Reference proteome</keyword>
<accession>A0A4Y2HHH7</accession>
<reference evidence="1 2" key="1">
    <citation type="journal article" date="2019" name="Sci. Rep.">
        <title>Orb-weaving spider Araneus ventricosus genome elucidates the spidroin gene catalogue.</title>
        <authorList>
            <person name="Kono N."/>
            <person name="Nakamura H."/>
            <person name="Ohtoshi R."/>
            <person name="Moran D.A.P."/>
            <person name="Shinohara A."/>
            <person name="Yoshida Y."/>
            <person name="Fujiwara M."/>
            <person name="Mori M."/>
            <person name="Tomita M."/>
            <person name="Arakawa K."/>
        </authorList>
    </citation>
    <scope>NUCLEOTIDE SEQUENCE [LARGE SCALE GENOMIC DNA]</scope>
</reference>
<sequence length="274" mass="31452">MSLAYAECPLDARESLAAQYFVDAIRYEDTQHSTMLMDAKDLKSALEYNMKYETARTVSKISRHVRTIEIEGNTSRERDDKFESLYNRHGEERDTDSRRGNPSVFSQCTTLKVMFCIGKRKKYYNIIPARSKCFIQGVPEISGQFRYTVTDLPSQVSQKGVLLAATLVDLKREAIPVRVLNLKNKPNILDKGDVIETREPVVDIFAHPQEFYDIQHLPSILEKLEILKEEQRRAGAYAHGPDIAPLIFGDHHQQQQIYKTFPSLPLWTEISSPD</sequence>
<protein>
    <submittedName>
        <fullName evidence="1">Uncharacterized protein</fullName>
    </submittedName>
</protein>
<proteinExistence type="predicted"/>
<dbReference type="AlphaFoldDB" id="A0A4Y2HHH7"/>
<evidence type="ECO:0000313" key="2">
    <source>
        <dbReference type="Proteomes" id="UP000499080"/>
    </source>
</evidence>
<dbReference type="OrthoDB" id="6783748at2759"/>
<gene>
    <name evidence="1" type="ORF">AVEN_92097_1</name>
</gene>
<comment type="caution">
    <text evidence="1">The sequence shown here is derived from an EMBL/GenBank/DDBJ whole genome shotgun (WGS) entry which is preliminary data.</text>
</comment>
<dbReference type="EMBL" id="BGPR01001944">
    <property type="protein sequence ID" value="GBM64777.1"/>
    <property type="molecule type" value="Genomic_DNA"/>
</dbReference>
<name>A0A4Y2HHH7_ARAVE</name>
<organism evidence="1 2">
    <name type="scientific">Araneus ventricosus</name>
    <name type="common">Orbweaver spider</name>
    <name type="synonym">Epeira ventricosa</name>
    <dbReference type="NCBI Taxonomy" id="182803"/>
    <lineage>
        <taxon>Eukaryota</taxon>
        <taxon>Metazoa</taxon>
        <taxon>Ecdysozoa</taxon>
        <taxon>Arthropoda</taxon>
        <taxon>Chelicerata</taxon>
        <taxon>Arachnida</taxon>
        <taxon>Araneae</taxon>
        <taxon>Araneomorphae</taxon>
        <taxon>Entelegynae</taxon>
        <taxon>Araneoidea</taxon>
        <taxon>Araneidae</taxon>
        <taxon>Araneus</taxon>
    </lineage>
</organism>
<dbReference type="Proteomes" id="UP000499080">
    <property type="component" value="Unassembled WGS sequence"/>
</dbReference>